<gene>
    <name evidence="2" type="ORF">DI603_03120</name>
</gene>
<protein>
    <submittedName>
        <fullName evidence="2">Recombinase RecA</fullName>
    </submittedName>
</protein>
<evidence type="ECO:0000256" key="1">
    <source>
        <dbReference type="SAM" id="MobiDB-lite"/>
    </source>
</evidence>
<feature type="compositionally biased region" description="Pro residues" evidence="1">
    <location>
        <begin position="247"/>
        <end position="257"/>
    </location>
</feature>
<feature type="region of interest" description="Disordered" evidence="1">
    <location>
        <begin position="244"/>
        <end position="270"/>
    </location>
</feature>
<reference evidence="2 3" key="1">
    <citation type="submission" date="2017-08" db="EMBL/GenBank/DDBJ databases">
        <title>Infants hospitalized years apart are colonized by the same room-sourced microbial strains.</title>
        <authorList>
            <person name="Brooks B."/>
            <person name="Olm M.R."/>
            <person name="Firek B.A."/>
            <person name="Baker R."/>
            <person name="Thomas B.C."/>
            <person name="Morowitz M.J."/>
            <person name="Banfield J.F."/>
        </authorList>
    </citation>
    <scope>NUCLEOTIDE SEQUENCE [LARGE SCALE GENOMIC DNA]</scope>
    <source>
        <strain evidence="2">S2_012_000_R2_81</strain>
    </source>
</reference>
<proteinExistence type="predicted"/>
<comment type="caution">
    <text evidence="2">The sequence shown here is derived from an EMBL/GenBank/DDBJ whole genome shotgun (WGS) entry which is preliminary data.</text>
</comment>
<organism evidence="2 3">
    <name type="scientific">Roseateles depolymerans</name>
    <dbReference type="NCBI Taxonomy" id="76731"/>
    <lineage>
        <taxon>Bacteria</taxon>
        <taxon>Pseudomonadati</taxon>
        <taxon>Pseudomonadota</taxon>
        <taxon>Betaproteobacteria</taxon>
        <taxon>Burkholderiales</taxon>
        <taxon>Sphaerotilaceae</taxon>
        <taxon>Roseateles</taxon>
    </lineage>
</organism>
<evidence type="ECO:0000313" key="3">
    <source>
        <dbReference type="Proteomes" id="UP000249633"/>
    </source>
</evidence>
<dbReference type="SUPFAM" id="SSF52540">
    <property type="entry name" value="P-loop containing nucleoside triphosphate hydrolases"/>
    <property type="match status" value="1"/>
</dbReference>
<sequence>MPPVSSSPLAAASALEALHPRLWRGSSLGATAEPTLPSGFAPLDAELPGGGWPLRAVTELLGGPSGVLEWRLLAPALRRWWDDPGSSAGATAQRKQAPPNHRRLLLVNPPHMPHLPGLQALGLPASALIWVSADTPVQQLWATEQAIRSRVAVLAWLPEARPEQIRRLQVCALGSEAPMFLMRPDQARHQSSAAPLRLLVQPGEGWELAVQLIKRRGPAHEDWLALPATPDAVAPLLTTARRHAVPPSMPAPAPAPTERPHALARPVLHA</sequence>
<dbReference type="Proteomes" id="UP000249633">
    <property type="component" value="Unassembled WGS sequence"/>
</dbReference>
<dbReference type="Gene3D" id="3.40.50.300">
    <property type="entry name" value="P-loop containing nucleotide triphosphate hydrolases"/>
    <property type="match status" value="1"/>
</dbReference>
<accession>A0A2W5DV98</accession>
<name>A0A2W5DV98_9BURK</name>
<dbReference type="EMBL" id="QFOD01000002">
    <property type="protein sequence ID" value="PZP35771.1"/>
    <property type="molecule type" value="Genomic_DNA"/>
</dbReference>
<dbReference type="InterPro" id="IPR027417">
    <property type="entry name" value="P-loop_NTPase"/>
</dbReference>
<dbReference type="InterPro" id="IPR017166">
    <property type="entry name" value="UCP037290"/>
</dbReference>
<evidence type="ECO:0000313" key="2">
    <source>
        <dbReference type="EMBL" id="PZP35771.1"/>
    </source>
</evidence>
<dbReference type="PIRSF" id="PIRSF037290">
    <property type="entry name" value="UCP037290"/>
    <property type="match status" value="1"/>
</dbReference>
<dbReference type="AlphaFoldDB" id="A0A2W5DV98"/>